<evidence type="ECO:0000313" key="2">
    <source>
        <dbReference type="Proteomes" id="UP000018031"/>
    </source>
</evidence>
<dbReference type="Proteomes" id="UP000018031">
    <property type="component" value="Unassembled WGS sequence"/>
</dbReference>
<evidence type="ECO:0000313" key="1">
    <source>
        <dbReference type="EMBL" id="GAD06267.1"/>
    </source>
</evidence>
<name>T1CR16_9PORP</name>
<gene>
    <name evidence="1" type="ORF">PORCRE_1992</name>
</gene>
<proteinExistence type="predicted"/>
<dbReference type="AlphaFoldDB" id="T1CR16"/>
<reference evidence="1 2" key="2">
    <citation type="journal article" date="2013" name="Genome Announc.">
        <title>Draft Genome Sequences of Porphyromonas crevioricanis JCM 15906T and Porphyromonas cansulci JCM 13913T Isolated from a Canine Oral Cavity.</title>
        <authorList>
            <person name="Sakamoto M."/>
            <person name="Tanaka N."/>
            <person name="Shiwa Y."/>
            <person name="Yoshikawa H."/>
            <person name="Ohkuma M."/>
        </authorList>
    </citation>
    <scope>NUCLEOTIDE SEQUENCE [LARGE SCALE GENOMIC DNA]</scope>
    <source>
        <strain evidence="1 2">JCM 15906</strain>
    </source>
</reference>
<dbReference type="AntiFam" id="ANF00010">
    <property type="entry name" value="tRNA translation"/>
</dbReference>
<dbReference type="EMBL" id="BAOU01000071">
    <property type="protein sequence ID" value="GAD06267.1"/>
    <property type="molecule type" value="Genomic_DNA"/>
</dbReference>
<organism evidence="1 2">
    <name type="scientific">Porphyromonas crevioricanis JCM 15906</name>
    <dbReference type="NCBI Taxonomy" id="1305617"/>
    <lineage>
        <taxon>Bacteria</taxon>
        <taxon>Pseudomonadati</taxon>
        <taxon>Bacteroidota</taxon>
        <taxon>Bacteroidia</taxon>
        <taxon>Bacteroidales</taxon>
        <taxon>Porphyromonadaceae</taxon>
        <taxon>Porphyromonas</taxon>
    </lineage>
</organism>
<comment type="caution">
    <text evidence="1">The sequence shown here is derived from an EMBL/GenBank/DDBJ whole genome shotgun (WGS) entry which is preliminary data.</text>
</comment>
<sequence length="44" mass="4752">MQLCFVKIALLCLSVVDSVAQLVEQMTLNHWVESSSLSGVTTGL</sequence>
<reference evidence="2" key="1">
    <citation type="journal article" date="2013" name="Genome">
        <title>Draft Genome Sequences of Porphyromonas crevioricanis JCM 15906T and Porphyromonas cansulci JCM 13913T Isolated from a Canine Oral Cavity.</title>
        <authorList>
            <person name="Sakamoto M."/>
            <person name="Tanaka N."/>
            <person name="Shiwa Y."/>
            <person name="Yoshikawa H."/>
            <person name="Ohkuma M."/>
        </authorList>
    </citation>
    <scope>NUCLEOTIDE SEQUENCE [LARGE SCALE GENOMIC DNA]</scope>
    <source>
        <strain evidence="2">JCM 15906</strain>
    </source>
</reference>
<accession>T1CR16</accession>
<protein>
    <submittedName>
        <fullName evidence="1">Uncharacterized protein</fullName>
    </submittedName>
</protein>